<accession>A0A8X6N0V2</accession>
<sequence length="109" mass="12774">MDRYVMSDRHPVTQSCPQWGSRDSMFNIKKQGHVLMRSDSRKVICRNLSRSIDTPHSKEGEGRLCMKDKDADRCNNMHGGRKMPFRRQGRWLQHLRNFNRGLIGMKITG</sequence>
<reference evidence="1" key="1">
    <citation type="submission" date="2020-08" db="EMBL/GenBank/DDBJ databases">
        <title>Multicomponent nature underlies the extraordinary mechanical properties of spider dragline silk.</title>
        <authorList>
            <person name="Kono N."/>
            <person name="Nakamura H."/>
            <person name="Mori M."/>
            <person name="Yoshida Y."/>
            <person name="Ohtoshi R."/>
            <person name="Malay A.D."/>
            <person name="Moran D.A.P."/>
            <person name="Tomita M."/>
            <person name="Numata K."/>
            <person name="Arakawa K."/>
        </authorList>
    </citation>
    <scope>NUCLEOTIDE SEQUENCE</scope>
</reference>
<protein>
    <submittedName>
        <fullName evidence="1">Uncharacterized protein</fullName>
    </submittedName>
</protein>
<keyword evidence="2" id="KW-1185">Reference proteome</keyword>
<name>A0A8X6N0V2_NEPPI</name>
<dbReference type="AlphaFoldDB" id="A0A8X6N0V2"/>
<dbReference type="OrthoDB" id="10558859at2759"/>
<evidence type="ECO:0000313" key="1">
    <source>
        <dbReference type="EMBL" id="GFS87744.1"/>
    </source>
</evidence>
<dbReference type="Proteomes" id="UP000887013">
    <property type="component" value="Unassembled WGS sequence"/>
</dbReference>
<evidence type="ECO:0000313" key="2">
    <source>
        <dbReference type="Proteomes" id="UP000887013"/>
    </source>
</evidence>
<dbReference type="EMBL" id="BMAW01099003">
    <property type="protein sequence ID" value="GFS87744.1"/>
    <property type="molecule type" value="Genomic_DNA"/>
</dbReference>
<proteinExistence type="predicted"/>
<gene>
    <name evidence="1" type="ORF">NPIL_595221</name>
</gene>
<organism evidence="1 2">
    <name type="scientific">Nephila pilipes</name>
    <name type="common">Giant wood spider</name>
    <name type="synonym">Nephila maculata</name>
    <dbReference type="NCBI Taxonomy" id="299642"/>
    <lineage>
        <taxon>Eukaryota</taxon>
        <taxon>Metazoa</taxon>
        <taxon>Ecdysozoa</taxon>
        <taxon>Arthropoda</taxon>
        <taxon>Chelicerata</taxon>
        <taxon>Arachnida</taxon>
        <taxon>Araneae</taxon>
        <taxon>Araneomorphae</taxon>
        <taxon>Entelegynae</taxon>
        <taxon>Araneoidea</taxon>
        <taxon>Nephilidae</taxon>
        <taxon>Nephila</taxon>
    </lineage>
</organism>
<comment type="caution">
    <text evidence="1">The sequence shown here is derived from an EMBL/GenBank/DDBJ whole genome shotgun (WGS) entry which is preliminary data.</text>
</comment>